<protein>
    <submittedName>
        <fullName evidence="1">Uncharacterized protein</fullName>
    </submittedName>
</protein>
<evidence type="ECO:0000313" key="1">
    <source>
        <dbReference type="EMBL" id="AAA56920.1"/>
    </source>
</evidence>
<accession>Q45837</accession>
<dbReference type="AlphaFoldDB" id="Q45837"/>
<name>Q45837_COXBE</name>
<proteinExistence type="predicted"/>
<sequence length="76" mass="8437">MLLHGDPATLARSINILLIQRFVAQLFIGGLRTSHRGAVVTSDIKMVMFRWWLTAGNLSIKAALPGFRRVVLHLIG</sequence>
<dbReference type="EMBL" id="U10529">
    <property type="protein sequence ID" value="AAA56920.1"/>
    <property type="molecule type" value="Genomic_DNA"/>
</dbReference>
<reference evidence="1" key="2">
    <citation type="submission" date="1994-06" db="EMBL/GenBank/DDBJ databases">
        <authorList>
            <person name="Suhan M.L."/>
        </authorList>
    </citation>
    <scope>NUCLEOTIDE SEQUENCE</scope>
    <source>
        <strain evidence="1">Nine Mile strain phase I</strain>
    </source>
</reference>
<organism evidence="1">
    <name type="scientific">Coxiella burnetii</name>
    <dbReference type="NCBI Taxonomy" id="777"/>
    <lineage>
        <taxon>Bacteria</taxon>
        <taxon>Pseudomonadati</taxon>
        <taxon>Pseudomonadota</taxon>
        <taxon>Gammaproteobacteria</taxon>
        <taxon>Legionellales</taxon>
        <taxon>Coxiellaceae</taxon>
        <taxon>Coxiella</taxon>
    </lineage>
</organism>
<reference evidence="1" key="1">
    <citation type="journal article" date="1994" name="J. Bacteriol.">
        <title>Cloning and characterization of an autonomous replication sequence from Coxiella burnetii.</title>
        <authorList>
            <person name="Suhan M."/>
            <person name="Chen S.Y."/>
            <person name="Thompson H.A."/>
            <person name="Hoover T.A."/>
            <person name="Hill A."/>
            <person name="Williams J.C."/>
        </authorList>
    </citation>
    <scope>NUCLEOTIDE SEQUENCE</scope>
    <source>
        <strain evidence="1">Nine Mile strain phase I</strain>
    </source>
</reference>
<dbReference type="PIR" id="I40655">
    <property type="entry name" value="I40655"/>
</dbReference>